<proteinExistence type="predicted"/>
<dbReference type="PANTHER" id="PTHR39184:SF1">
    <property type="entry name" value="PBSX PHAGE TERMINASE LARGE SUBUNIT"/>
    <property type="match status" value="1"/>
</dbReference>
<dbReference type="InterPro" id="IPR052380">
    <property type="entry name" value="Viral_DNA_packaging_terminase"/>
</dbReference>
<dbReference type="Gene3D" id="3.30.420.280">
    <property type="match status" value="1"/>
</dbReference>
<dbReference type="KEGG" id="lpl:lp_2421"/>
<dbReference type="STRING" id="220668.lp_2421"/>
<gene>
    <name evidence="2" type="ordered locus">lp_2421</name>
</gene>
<evidence type="ECO:0000313" key="2">
    <source>
        <dbReference type="EMBL" id="CCC79600.1"/>
    </source>
</evidence>
<dbReference type="HOGENOM" id="CLU_035697_0_0_9"/>
<sequence length="233" mass="26481">MSSSLTNISSDSIGLYQTNPRRAKTVVDGDWGVAEGLVFEDNIEQIEFNTMDKIQECGQTGFGLDYGFGNDPNAFVAVAVDVRNKQLWVYDEMYTYHQTTPHVAEWLKANGYERARIYADSANPERTAQLNDLGIVNADSVVKTPIEAGIDQLWQYQIHVHPKCKNLWRELNSYVFDSDRMGNTLSKPKDQDNHAIDALRYAVRQYMGDYDGSLGVKWDEQYAIGRQMGVNDY</sequence>
<dbReference type="PANTHER" id="PTHR39184">
    <property type="match status" value="1"/>
</dbReference>
<reference key="2">
    <citation type="submission" date="2011-06" db="EMBL/GenBank/DDBJ databases">
        <title>Complete resequencing and reannotation of the Lactobacillus plantarum WCFS1 genome.</title>
        <authorList>
            <person name="Siezen R.J."/>
            <person name="Francke C."/>
            <person name="Renckens B."/>
            <person name="Boekhorst J."/>
            <person name="Wels M."/>
            <person name="Kleerebezem M."/>
            <person name="van Hijum S.A.F.T."/>
        </authorList>
    </citation>
    <scope>NUCLEOTIDE SEQUENCE</scope>
    <source>
        <strain>WCFS1</strain>
    </source>
</reference>
<feature type="domain" description="Phage terminase large subunit C-terminal" evidence="1">
    <location>
        <begin position="65"/>
        <end position="204"/>
    </location>
</feature>
<keyword evidence="3" id="KW-1185">Reference proteome</keyword>
<dbReference type="eggNOG" id="COG1783">
    <property type="taxonomic scope" value="Bacteria"/>
</dbReference>
<dbReference type="EMBL" id="AL935263">
    <property type="protein sequence ID" value="CCC79600.1"/>
    <property type="molecule type" value="Genomic_DNA"/>
</dbReference>
<reference evidence="2 3" key="1">
    <citation type="journal article" date="2003" name="Proc. Natl. Acad. Sci. U.S.A.">
        <title>Complete genome sequence of Lactobacillus plantarum WCFS1.</title>
        <authorList>
            <person name="Kleerebezem M."/>
            <person name="Boekhorst J."/>
            <person name="van Kranenburg R."/>
            <person name="Molenaar D."/>
            <person name="Kuipers O.P."/>
            <person name="Leer R."/>
            <person name="Tarchini R."/>
            <person name="Peters S.A."/>
            <person name="Sandbrink H.M."/>
            <person name="Fiers M.W."/>
            <person name="Stiekema W."/>
            <person name="Lankhorst R.M."/>
            <person name="Bron P.A."/>
            <person name="Hoffer S.M."/>
            <person name="Groot M.N."/>
            <person name="Kerkhoven R."/>
            <person name="de Vries M."/>
            <person name="Ursing B."/>
            <person name="de Vos W.M."/>
            <person name="Siezen R.J."/>
        </authorList>
    </citation>
    <scope>NUCLEOTIDE SEQUENCE [LARGE SCALE GENOMIC DNA]</scope>
    <source>
        <strain evidence="3">ATCC BAA-793 / NCIMB 8826 / WCFS1</strain>
    </source>
</reference>
<dbReference type="PhylomeDB" id="F9UQW1"/>
<dbReference type="Proteomes" id="UP000000432">
    <property type="component" value="Chromosome"/>
</dbReference>
<protein>
    <submittedName>
        <fullName evidence="2">Prophage P2a protein 36 terminase large subunit TerL</fullName>
    </submittedName>
</protein>
<evidence type="ECO:0000313" key="3">
    <source>
        <dbReference type="Proteomes" id="UP000000432"/>
    </source>
</evidence>
<organism evidence="2 3">
    <name type="scientific">Lactiplantibacillus plantarum (strain ATCC BAA-793 / NCIMB 8826 / WCFS1)</name>
    <name type="common">Lactobacillus plantarum</name>
    <dbReference type="NCBI Taxonomy" id="220668"/>
    <lineage>
        <taxon>Bacteria</taxon>
        <taxon>Bacillati</taxon>
        <taxon>Bacillota</taxon>
        <taxon>Bacilli</taxon>
        <taxon>Lactobacillales</taxon>
        <taxon>Lactobacillaceae</taxon>
        <taxon>Lactiplantibacillus</taxon>
    </lineage>
</organism>
<dbReference type="InterPro" id="IPR035413">
    <property type="entry name" value="Terminase_L_C"/>
</dbReference>
<dbReference type="EnsemblBacteria" id="CCC79600">
    <property type="protein sequence ID" value="CCC79600"/>
    <property type="gene ID" value="lp_2421"/>
</dbReference>
<dbReference type="AlphaFoldDB" id="F9UQW1"/>
<dbReference type="Pfam" id="PF17288">
    <property type="entry name" value="Terminase_3C"/>
    <property type="match status" value="1"/>
</dbReference>
<accession>F9UQW1</accession>
<name>F9UQW1_LACPL</name>
<reference evidence="2 3" key="3">
    <citation type="journal article" date="2012" name="J. Bacteriol.">
        <title>Complete resequencing and reannotation of the Lactobacillus plantarum WCFS1 genome.</title>
        <authorList>
            <person name="Siezen R.J."/>
            <person name="Francke C."/>
            <person name="Renckens B."/>
            <person name="Boekhorst J."/>
            <person name="Wels M."/>
            <person name="Kleerebezem M."/>
            <person name="van Hijum S.A.F.T."/>
        </authorList>
    </citation>
    <scope>NUCLEOTIDE SEQUENCE [LARGE SCALE GENOMIC DNA]</scope>
    <source>
        <strain evidence="3">ATCC BAA-793 / NCIMB 8826 / WCFS1</strain>
    </source>
</reference>
<evidence type="ECO:0000259" key="1">
    <source>
        <dbReference type="Pfam" id="PF17288"/>
    </source>
</evidence>